<organism evidence="2 3">
    <name type="scientific">Venturia nashicola</name>
    <dbReference type="NCBI Taxonomy" id="86259"/>
    <lineage>
        <taxon>Eukaryota</taxon>
        <taxon>Fungi</taxon>
        <taxon>Dikarya</taxon>
        <taxon>Ascomycota</taxon>
        <taxon>Pezizomycotina</taxon>
        <taxon>Dothideomycetes</taxon>
        <taxon>Pleosporomycetidae</taxon>
        <taxon>Venturiales</taxon>
        <taxon>Venturiaceae</taxon>
        <taxon>Venturia</taxon>
    </lineage>
</organism>
<dbReference type="AlphaFoldDB" id="A0A4Z1PAC6"/>
<feature type="region of interest" description="Disordered" evidence="1">
    <location>
        <begin position="54"/>
        <end position="75"/>
    </location>
</feature>
<evidence type="ECO:0000313" key="3">
    <source>
        <dbReference type="Proteomes" id="UP000298493"/>
    </source>
</evidence>
<dbReference type="EMBL" id="SNSC02000005">
    <property type="protein sequence ID" value="TID24049.1"/>
    <property type="molecule type" value="Genomic_DNA"/>
</dbReference>
<sequence>MCAYANFYSQSTRVEVWNHVSCYDMHIARIAGLSSIVLSKVGIKVQKDLVGSLQQQTKEQEKPRAAKAKSSVPTPKPVLGPKLEYKWKTSGPIFWFPIEQHL</sequence>
<proteinExistence type="predicted"/>
<evidence type="ECO:0000313" key="2">
    <source>
        <dbReference type="EMBL" id="TID24049.1"/>
    </source>
</evidence>
<gene>
    <name evidence="2" type="ORF">E6O75_ATG02414</name>
</gene>
<keyword evidence="3" id="KW-1185">Reference proteome</keyword>
<name>A0A4Z1PAC6_9PEZI</name>
<dbReference type="Proteomes" id="UP000298493">
    <property type="component" value="Unassembled WGS sequence"/>
</dbReference>
<comment type="caution">
    <text evidence="2">The sequence shown here is derived from an EMBL/GenBank/DDBJ whole genome shotgun (WGS) entry which is preliminary data.</text>
</comment>
<protein>
    <submittedName>
        <fullName evidence="2">Uncharacterized protein</fullName>
    </submittedName>
</protein>
<accession>A0A4Z1PAC6</accession>
<reference evidence="2 3" key="1">
    <citation type="submission" date="2019-04" db="EMBL/GenBank/DDBJ databases">
        <title>High contiguity whole genome sequence and gene annotation resource for two Venturia nashicola isolates.</title>
        <authorList>
            <person name="Prokchorchik M."/>
            <person name="Won K."/>
            <person name="Lee Y."/>
            <person name="Choi E.D."/>
            <person name="Segonzac C."/>
            <person name="Sohn K.H."/>
        </authorList>
    </citation>
    <scope>NUCLEOTIDE SEQUENCE [LARGE SCALE GENOMIC DNA]</scope>
    <source>
        <strain evidence="2 3">PRI2</strain>
    </source>
</reference>
<evidence type="ECO:0000256" key="1">
    <source>
        <dbReference type="SAM" id="MobiDB-lite"/>
    </source>
</evidence>